<dbReference type="Proteomes" id="UP000270296">
    <property type="component" value="Unassembled WGS sequence"/>
</dbReference>
<dbReference type="EMBL" id="UZAM01016441">
    <property type="protein sequence ID" value="VDP43249.1"/>
    <property type="molecule type" value="Genomic_DNA"/>
</dbReference>
<accession>A0A183J7H2</accession>
<protein>
    <submittedName>
        <fullName evidence="1 3">Uncharacterized protein</fullName>
    </submittedName>
</protein>
<evidence type="ECO:0000313" key="1">
    <source>
        <dbReference type="EMBL" id="VDP43249.1"/>
    </source>
</evidence>
<evidence type="ECO:0000313" key="3">
    <source>
        <dbReference type="WBParaSite" id="SBAD_0001221401-mRNA-1"/>
    </source>
</evidence>
<organism evidence="3">
    <name type="scientific">Soboliphyme baturini</name>
    <dbReference type="NCBI Taxonomy" id="241478"/>
    <lineage>
        <taxon>Eukaryota</taxon>
        <taxon>Metazoa</taxon>
        <taxon>Ecdysozoa</taxon>
        <taxon>Nematoda</taxon>
        <taxon>Enoplea</taxon>
        <taxon>Dorylaimia</taxon>
        <taxon>Dioctophymatida</taxon>
        <taxon>Dioctophymatoidea</taxon>
        <taxon>Soboliphymatidae</taxon>
        <taxon>Soboliphyme</taxon>
    </lineage>
</organism>
<proteinExistence type="predicted"/>
<sequence>MSSPCLRPQFRTGGDSFGDWHFRRRSSSAVVVLHASGWQRAMSRLWSPVFRSLPQSPSSLRALGNPGDVRAGKILACVNTMSGGWQTFTETSPLSPTLLLSQQGFWPATLELDEFVVKIRFQNISKHCCQLITEIISIANQLYGIEYQFPAFIVIPT</sequence>
<gene>
    <name evidence="1" type="ORF">SBAD_LOCUS11820</name>
</gene>
<keyword evidence="2" id="KW-1185">Reference proteome</keyword>
<dbReference type="AlphaFoldDB" id="A0A183J7H2"/>
<reference evidence="3" key="1">
    <citation type="submission" date="2016-06" db="UniProtKB">
        <authorList>
            <consortium name="WormBaseParasite"/>
        </authorList>
    </citation>
    <scope>IDENTIFICATION</scope>
</reference>
<reference evidence="1 2" key="2">
    <citation type="submission" date="2018-11" db="EMBL/GenBank/DDBJ databases">
        <authorList>
            <consortium name="Pathogen Informatics"/>
        </authorList>
    </citation>
    <scope>NUCLEOTIDE SEQUENCE [LARGE SCALE GENOMIC DNA]</scope>
</reference>
<evidence type="ECO:0000313" key="2">
    <source>
        <dbReference type="Proteomes" id="UP000270296"/>
    </source>
</evidence>
<dbReference type="WBParaSite" id="SBAD_0001221401-mRNA-1">
    <property type="protein sequence ID" value="SBAD_0001221401-mRNA-1"/>
    <property type="gene ID" value="SBAD_0001221401"/>
</dbReference>
<name>A0A183J7H2_9BILA</name>